<dbReference type="Gene3D" id="3.50.50.60">
    <property type="entry name" value="FAD/NAD(P)-binding domain"/>
    <property type="match status" value="2"/>
</dbReference>
<organism evidence="5 6">
    <name type="scientific">Rhizopogon vinicolor AM-OR11-026</name>
    <dbReference type="NCBI Taxonomy" id="1314800"/>
    <lineage>
        <taxon>Eukaryota</taxon>
        <taxon>Fungi</taxon>
        <taxon>Dikarya</taxon>
        <taxon>Basidiomycota</taxon>
        <taxon>Agaricomycotina</taxon>
        <taxon>Agaricomycetes</taxon>
        <taxon>Agaricomycetidae</taxon>
        <taxon>Boletales</taxon>
        <taxon>Suillineae</taxon>
        <taxon>Rhizopogonaceae</taxon>
        <taxon>Rhizopogon</taxon>
    </lineage>
</organism>
<dbReference type="EMBL" id="KV449881">
    <property type="protein sequence ID" value="OAX30821.1"/>
    <property type="molecule type" value="Genomic_DNA"/>
</dbReference>
<proteinExistence type="predicted"/>
<dbReference type="SUPFAM" id="SSF54373">
    <property type="entry name" value="FAD-linked reductases, C-terminal domain"/>
    <property type="match status" value="1"/>
</dbReference>
<keyword evidence="6" id="KW-1185">Reference proteome</keyword>
<dbReference type="Pfam" id="PF01494">
    <property type="entry name" value="FAD_binding_3"/>
    <property type="match status" value="2"/>
</dbReference>
<dbReference type="AlphaFoldDB" id="A0A1B7MDZ7"/>
<evidence type="ECO:0000256" key="3">
    <source>
        <dbReference type="ARBA" id="ARBA00023002"/>
    </source>
</evidence>
<dbReference type="InterPro" id="IPR036188">
    <property type="entry name" value="FAD/NAD-bd_sf"/>
</dbReference>
<feature type="domain" description="FAD-binding" evidence="4">
    <location>
        <begin position="34"/>
        <end position="220"/>
    </location>
</feature>
<keyword evidence="3" id="KW-0560">Oxidoreductase</keyword>
<feature type="domain" description="FAD-binding" evidence="4">
    <location>
        <begin position="6"/>
        <end position="30"/>
    </location>
</feature>
<keyword evidence="1" id="KW-0285">Flavoprotein</keyword>
<evidence type="ECO:0000256" key="2">
    <source>
        <dbReference type="ARBA" id="ARBA00022827"/>
    </source>
</evidence>
<dbReference type="STRING" id="1314800.A0A1B7MDZ7"/>
<evidence type="ECO:0000259" key="4">
    <source>
        <dbReference type="Pfam" id="PF01494"/>
    </source>
</evidence>
<dbReference type="InterPro" id="IPR002938">
    <property type="entry name" value="FAD-bd"/>
</dbReference>
<dbReference type="PRINTS" id="PR00420">
    <property type="entry name" value="RNGMNOXGNASE"/>
</dbReference>
<accession>A0A1B7MDZ7</accession>
<name>A0A1B7MDZ7_9AGAM</name>
<dbReference type="PANTHER" id="PTHR43004">
    <property type="entry name" value="TRK SYSTEM POTASSIUM UPTAKE PROTEIN"/>
    <property type="match status" value="1"/>
</dbReference>
<sequence length="253" mass="27602">MPEETRVDVLIVGAGPAGVMCANALAAAGICSYGLAERLFKEGHQLHMFAFYNPDSDGVLARTGRAPVINAPTARYPFWILLHQGGVESIFTDSMAGHGLIIDRPAAPALIELSNDSEQLADMFSHPVKVTLDRLDTPGKQEIVHARYIVGCDGAHSWVRKAVGITMDGEQTGHIWGVIDVIVDTDFPDIHNACTIHSMSGSCLIIPREGDKVRFYVQLSDSDVLDPITGRLDKNRMSPEKLLEVRISMTRVL</sequence>
<gene>
    <name evidence="5" type="ORF">K503DRAFT_704769</name>
</gene>
<protein>
    <submittedName>
        <fullName evidence="5">FAD/NAD(P)-binding domain-containing protein</fullName>
    </submittedName>
</protein>
<dbReference type="InterPro" id="IPR050641">
    <property type="entry name" value="RIFMO-like"/>
</dbReference>
<dbReference type="SUPFAM" id="SSF51905">
    <property type="entry name" value="FAD/NAD(P)-binding domain"/>
    <property type="match status" value="1"/>
</dbReference>
<dbReference type="OrthoDB" id="1716816at2759"/>
<reference evidence="5 6" key="1">
    <citation type="submission" date="2016-06" db="EMBL/GenBank/DDBJ databases">
        <title>Comparative genomics of the ectomycorrhizal sister species Rhizopogon vinicolor and Rhizopogon vesiculosus (Basidiomycota: Boletales) reveals a divergence of the mating type B locus.</title>
        <authorList>
            <consortium name="DOE Joint Genome Institute"/>
            <person name="Mujic A.B."/>
            <person name="Kuo A."/>
            <person name="Tritt A."/>
            <person name="Lipzen A."/>
            <person name="Chen C."/>
            <person name="Johnson J."/>
            <person name="Sharma A."/>
            <person name="Barry K."/>
            <person name="Grigoriev I.V."/>
            <person name="Spatafora J.W."/>
        </authorList>
    </citation>
    <scope>NUCLEOTIDE SEQUENCE [LARGE SCALE GENOMIC DNA]</scope>
    <source>
        <strain evidence="5 6">AM-OR11-026</strain>
    </source>
</reference>
<dbReference type="GO" id="GO:0016709">
    <property type="term" value="F:oxidoreductase activity, acting on paired donors, with incorporation or reduction of molecular oxygen, NAD(P)H as one donor, and incorporation of one atom of oxygen"/>
    <property type="evidence" value="ECO:0007669"/>
    <property type="project" value="UniProtKB-ARBA"/>
</dbReference>
<keyword evidence="2" id="KW-0274">FAD</keyword>
<dbReference type="Proteomes" id="UP000092154">
    <property type="component" value="Unassembled WGS sequence"/>
</dbReference>
<dbReference type="PANTHER" id="PTHR43004:SF20">
    <property type="entry name" value="2-MONOOXYGENASE, PUTATIVE (AFU_ORTHOLOGUE AFUA_1G13660)-RELATED"/>
    <property type="match status" value="1"/>
</dbReference>
<dbReference type="GO" id="GO:0071949">
    <property type="term" value="F:FAD binding"/>
    <property type="evidence" value="ECO:0007669"/>
    <property type="project" value="InterPro"/>
</dbReference>
<dbReference type="InParanoid" id="A0A1B7MDZ7"/>
<evidence type="ECO:0000313" key="5">
    <source>
        <dbReference type="EMBL" id="OAX30821.1"/>
    </source>
</evidence>
<evidence type="ECO:0000256" key="1">
    <source>
        <dbReference type="ARBA" id="ARBA00022630"/>
    </source>
</evidence>
<dbReference type="Gene3D" id="3.30.9.10">
    <property type="entry name" value="D-Amino Acid Oxidase, subunit A, domain 2"/>
    <property type="match status" value="1"/>
</dbReference>
<evidence type="ECO:0000313" key="6">
    <source>
        <dbReference type="Proteomes" id="UP000092154"/>
    </source>
</evidence>